<dbReference type="CDD" id="cd02209">
    <property type="entry name" value="cupin_XRE_C"/>
    <property type="match status" value="1"/>
</dbReference>
<dbReference type="PROSITE" id="PS50943">
    <property type="entry name" value="HTH_CROC1"/>
    <property type="match status" value="1"/>
</dbReference>
<dbReference type="InterPro" id="IPR014710">
    <property type="entry name" value="RmlC-like_jellyroll"/>
</dbReference>
<feature type="domain" description="HTH cro/C1-type" evidence="2">
    <location>
        <begin position="8"/>
        <end position="62"/>
    </location>
</feature>
<dbReference type="EMBL" id="JAPDPI010000019">
    <property type="protein sequence ID" value="MCW3806073.1"/>
    <property type="molecule type" value="Genomic_DNA"/>
</dbReference>
<dbReference type="AlphaFoldDB" id="A0AAE3MDR3"/>
<dbReference type="InterPro" id="IPR001387">
    <property type="entry name" value="Cro/C1-type_HTH"/>
</dbReference>
<name>A0AAE3MDR3_9BACT</name>
<dbReference type="RefSeq" id="WP_301199445.1">
    <property type="nucleotide sequence ID" value="NZ_JAPDPI010000019.1"/>
</dbReference>
<dbReference type="SUPFAM" id="SSF47413">
    <property type="entry name" value="lambda repressor-like DNA-binding domains"/>
    <property type="match status" value="1"/>
</dbReference>
<dbReference type="InterPro" id="IPR013096">
    <property type="entry name" value="Cupin_2"/>
</dbReference>
<dbReference type="Pfam" id="PF01381">
    <property type="entry name" value="HTH_3"/>
    <property type="match status" value="1"/>
</dbReference>
<evidence type="ECO:0000313" key="3">
    <source>
        <dbReference type="EMBL" id="MCW3806073.1"/>
    </source>
</evidence>
<dbReference type="Proteomes" id="UP001207408">
    <property type="component" value="Unassembled WGS sequence"/>
</dbReference>
<dbReference type="Gene3D" id="1.10.260.40">
    <property type="entry name" value="lambda repressor-like DNA-binding domains"/>
    <property type="match status" value="1"/>
</dbReference>
<dbReference type="GO" id="GO:0003677">
    <property type="term" value="F:DNA binding"/>
    <property type="evidence" value="ECO:0007669"/>
    <property type="project" value="UniProtKB-KW"/>
</dbReference>
<dbReference type="InterPro" id="IPR050807">
    <property type="entry name" value="TransReg_Diox_bact_type"/>
</dbReference>
<dbReference type="GO" id="GO:0005829">
    <property type="term" value="C:cytosol"/>
    <property type="evidence" value="ECO:0007669"/>
    <property type="project" value="TreeGrafter"/>
</dbReference>
<keyword evidence="1" id="KW-0238">DNA-binding</keyword>
<sequence length="183" mass="20383">MKRLGERIKRKREELHLQLNELAKKVGISSSALSQIEKAKALPSITNLKLIADHLHTTVGELIGENETLSNNPLKKFDDISFVEENASGCSSYLLSNHGPNKHMDTLLLKLKPNASSEGLIHMHPGQTFLFVLAGKVMVDMENKNYLLEQNDSFYLNANRPHVITNTTSTESMILLVSTPSFS</sequence>
<dbReference type="PANTHER" id="PTHR46797">
    <property type="entry name" value="HTH-TYPE TRANSCRIPTIONAL REGULATOR"/>
    <property type="match status" value="1"/>
</dbReference>
<gene>
    <name evidence="3" type="ORF">OM074_10575</name>
</gene>
<evidence type="ECO:0000313" key="4">
    <source>
        <dbReference type="Proteomes" id="UP001207408"/>
    </source>
</evidence>
<dbReference type="InterPro" id="IPR010982">
    <property type="entry name" value="Lambda_DNA-bd_dom_sf"/>
</dbReference>
<proteinExistence type="predicted"/>
<dbReference type="SUPFAM" id="SSF51182">
    <property type="entry name" value="RmlC-like cupins"/>
    <property type="match status" value="1"/>
</dbReference>
<accession>A0AAE3MDR3</accession>
<comment type="caution">
    <text evidence="3">The sequence shown here is derived from an EMBL/GenBank/DDBJ whole genome shotgun (WGS) entry which is preliminary data.</text>
</comment>
<evidence type="ECO:0000259" key="2">
    <source>
        <dbReference type="PROSITE" id="PS50943"/>
    </source>
</evidence>
<dbReference type="PANTHER" id="PTHR46797:SF1">
    <property type="entry name" value="METHYLPHOSPHONATE SYNTHASE"/>
    <property type="match status" value="1"/>
</dbReference>
<dbReference type="InterPro" id="IPR011051">
    <property type="entry name" value="RmlC_Cupin_sf"/>
</dbReference>
<reference evidence="3" key="1">
    <citation type="submission" date="2022-10" db="EMBL/GenBank/DDBJ databases">
        <authorList>
            <person name="Yu W.X."/>
        </authorList>
    </citation>
    <scope>NUCLEOTIDE SEQUENCE</scope>
    <source>
        <strain evidence="3">D04</strain>
    </source>
</reference>
<dbReference type="Gene3D" id="2.60.120.10">
    <property type="entry name" value="Jelly Rolls"/>
    <property type="match status" value="1"/>
</dbReference>
<organism evidence="3 4">
    <name type="scientific">Plebeiibacterium marinum</name>
    <dbReference type="NCBI Taxonomy" id="2992111"/>
    <lineage>
        <taxon>Bacteria</taxon>
        <taxon>Pseudomonadati</taxon>
        <taxon>Bacteroidota</taxon>
        <taxon>Bacteroidia</taxon>
        <taxon>Marinilabiliales</taxon>
        <taxon>Marinilabiliaceae</taxon>
        <taxon>Plebeiibacterium</taxon>
    </lineage>
</organism>
<dbReference type="SMART" id="SM00530">
    <property type="entry name" value="HTH_XRE"/>
    <property type="match status" value="1"/>
</dbReference>
<keyword evidence="4" id="KW-1185">Reference proteome</keyword>
<dbReference type="CDD" id="cd00093">
    <property type="entry name" value="HTH_XRE"/>
    <property type="match status" value="1"/>
</dbReference>
<protein>
    <submittedName>
        <fullName evidence="3">XRE family transcriptional regulator</fullName>
    </submittedName>
</protein>
<dbReference type="Pfam" id="PF07883">
    <property type="entry name" value="Cupin_2"/>
    <property type="match status" value="1"/>
</dbReference>
<dbReference type="GO" id="GO:0003700">
    <property type="term" value="F:DNA-binding transcription factor activity"/>
    <property type="evidence" value="ECO:0007669"/>
    <property type="project" value="TreeGrafter"/>
</dbReference>
<evidence type="ECO:0000256" key="1">
    <source>
        <dbReference type="ARBA" id="ARBA00023125"/>
    </source>
</evidence>